<name>A0ABU8NH96_9SPHI</name>
<dbReference type="InterPro" id="IPR005625">
    <property type="entry name" value="PepSY-ass_TM"/>
</dbReference>
<dbReference type="PROSITE" id="PS51257">
    <property type="entry name" value="PROKAR_LIPOPROTEIN"/>
    <property type="match status" value="1"/>
</dbReference>
<keyword evidence="1" id="KW-0812">Transmembrane</keyword>
<dbReference type="PANTHER" id="PTHR34219">
    <property type="entry name" value="IRON-REGULATED INNER MEMBRANE PROTEIN-RELATED"/>
    <property type="match status" value="1"/>
</dbReference>
<comment type="caution">
    <text evidence="2">The sequence shown here is derived from an EMBL/GenBank/DDBJ whole genome shotgun (WGS) entry which is preliminary data.</text>
</comment>
<accession>A0ABU8NH96</accession>
<keyword evidence="3" id="KW-1185">Reference proteome</keyword>
<feature type="transmembrane region" description="Helical" evidence="1">
    <location>
        <begin position="12"/>
        <end position="33"/>
    </location>
</feature>
<dbReference type="Pfam" id="PF03929">
    <property type="entry name" value="PepSY_TM"/>
    <property type="match status" value="1"/>
</dbReference>
<evidence type="ECO:0000313" key="3">
    <source>
        <dbReference type="Proteomes" id="UP001378956"/>
    </source>
</evidence>
<organism evidence="2 3">
    <name type="scientific">Pedobacter panaciterrae</name>
    <dbReference type="NCBI Taxonomy" id="363849"/>
    <lineage>
        <taxon>Bacteria</taxon>
        <taxon>Pseudomonadati</taxon>
        <taxon>Bacteroidota</taxon>
        <taxon>Sphingobacteriia</taxon>
        <taxon>Sphingobacteriales</taxon>
        <taxon>Sphingobacteriaceae</taxon>
        <taxon>Pedobacter</taxon>
    </lineage>
</organism>
<keyword evidence="1" id="KW-1133">Transmembrane helix</keyword>
<evidence type="ECO:0000256" key="1">
    <source>
        <dbReference type="SAM" id="Phobius"/>
    </source>
</evidence>
<feature type="transmembrane region" description="Helical" evidence="1">
    <location>
        <begin position="350"/>
        <end position="371"/>
    </location>
</feature>
<feature type="transmembrane region" description="Helical" evidence="1">
    <location>
        <begin position="149"/>
        <end position="173"/>
    </location>
</feature>
<protein>
    <submittedName>
        <fullName evidence="2">PepSY-associated TM helix domain-containing protein</fullName>
    </submittedName>
</protein>
<sequence>MLRKLFFWLHKWLGLITGLVVLIVSITGCINVFSDELKEYFYHKRYYVEAEGNRNFLNFSELRNQAQKALGPDVKITRSEIYPAKGHTWIFRASLTDKKAIGHWNYYKYYYRVYVNPYNGKVVYVEDTRNEFFQLVLNLHMNLLLGDSVGGMVTGISALCFFVLLLSGLILWFPRKWKTKAFKKGLVIKRNVGIKRRIYDLHNVSGFYILIPAILICVTGLVFAFPWADQSVQFLANGGKAAEKRIIPLSTPNETYHPQSTDSAITHLFQLHPQADILSIRFREKNTDPMDVQVRLAKNRTHLFEWYYFDRNNGKLLMKYGDQDVKGGEKFRSMNYDIHTGAYAGIPTKLLAFFVSLICAGMPITGFLMWYNKGNKKRSR</sequence>
<keyword evidence="1" id="KW-0472">Membrane</keyword>
<dbReference type="PANTHER" id="PTHR34219:SF3">
    <property type="entry name" value="BLL7967 PROTEIN"/>
    <property type="match status" value="1"/>
</dbReference>
<dbReference type="RefSeq" id="WP_288880708.1">
    <property type="nucleotide sequence ID" value="NZ_CBFGNQ010000025.1"/>
</dbReference>
<gene>
    <name evidence="2" type="ORF">WAE58_04215</name>
</gene>
<reference evidence="2 3" key="1">
    <citation type="submission" date="2024-03" db="EMBL/GenBank/DDBJ databases">
        <title>Sequence of Lycoming College Course Isolates.</title>
        <authorList>
            <person name="Plotts O."/>
            <person name="Newman J."/>
        </authorList>
    </citation>
    <scope>NUCLEOTIDE SEQUENCE [LARGE SCALE GENOMIC DNA]</scope>
    <source>
        <strain evidence="2 3">CJB-3</strain>
    </source>
</reference>
<feature type="transmembrane region" description="Helical" evidence="1">
    <location>
        <begin position="205"/>
        <end position="228"/>
    </location>
</feature>
<dbReference type="Proteomes" id="UP001378956">
    <property type="component" value="Unassembled WGS sequence"/>
</dbReference>
<proteinExistence type="predicted"/>
<evidence type="ECO:0000313" key="2">
    <source>
        <dbReference type="EMBL" id="MEJ2901610.1"/>
    </source>
</evidence>
<dbReference type="EMBL" id="JBBEUB010000001">
    <property type="protein sequence ID" value="MEJ2901610.1"/>
    <property type="molecule type" value="Genomic_DNA"/>
</dbReference>